<dbReference type="InterPro" id="IPR035093">
    <property type="entry name" value="RelE/ParE_toxin_dom_sf"/>
</dbReference>
<evidence type="ECO:0000256" key="2">
    <source>
        <dbReference type="PIRNR" id="PIRNR029218"/>
    </source>
</evidence>
<keyword evidence="1" id="KW-1277">Toxin-antitoxin system</keyword>
<gene>
    <name evidence="3" type="ORF">DDT54_03220</name>
    <name evidence="4" type="ORF">EH206_03960</name>
</gene>
<dbReference type="OrthoDB" id="516834at2"/>
<comment type="similarity">
    <text evidence="2">Belongs to the RelE toxin family.</text>
</comment>
<dbReference type="InterPro" id="IPR007712">
    <property type="entry name" value="RelE/ParE_toxin"/>
</dbReference>
<proteinExistence type="inferred from homology"/>
<keyword evidence="6" id="KW-1185">Reference proteome</keyword>
<dbReference type="Gene3D" id="3.30.2310.20">
    <property type="entry name" value="RelE-like"/>
    <property type="match status" value="1"/>
</dbReference>
<evidence type="ECO:0000313" key="3">
    <source>
        <dbReference type="EMBL" id="PWC25696.1"/>
    </source>
</evidence>
<name>A0A2U1UVI5_9GAMM</name>
<protein>
    <recommendedName>
        <fullName evidence="2">Toxin</fullName>
    </recommendedName>
</protein>
<dbReference type="Pfam" id="PF05016">
    <property type="entry name" value="ParE_toxin"/>
    <property type="match status" value="1"/>
</dbReference>
<accession>A0A2U1UVI5</accession>
<dbReference type="Proteomes" id="UP000303847">
    <property type="component" value="Chromosome"/>
</dbReference>
<evidence type="ECO:0000313" key="6">
    <source>
        <dbReference type="Proteomes" id="UP000303847"/>
    </source>
</evidence>
<dbReference type="PIRSF" id="PIRSF029218">
    <property type="entry name" value="ParE"/>
    <property type="match status" value="1"/>
</dbReference>
<dbReference type="InterPro" id="IPR028344">
    <property type="entry name" value="ParE1/4"/>
</dbReference>
<evidence type="ECO:0000256" key="1">
    <source>
        <dbReference type="ARBA" id="ARBA00022649"/>
    </source>
</evidence>
<evidence type="ECO:0000313" key="4">
    <source>
        <dbReference type="EMBL" id="QCR03439.1"/>
    </source>
</evidence>
<dbReference type="Proteomes" id="UP000295985">
    <property type="component" value="Unassembled WGS sequence"/>
</dbReference>
<sequence>MSFCKKSGIKCRRRQKGIKLTPLAQEDMESIYLYGLLNFGEEAAERYLSKLENTFSTIAQYRVGTERHEIGRGIYSLPVSSHVIFFLYEVDTVIIVRILHQSQDAVRHLRWI</sequence>
<organism evidence="3 5">
    <name type="scientific">Brenneria nigrifluens DSM 30175 = ATCC 13028</name>
    <dbReference type="NCBI Taxonomy" id="1121120"/>
    <lineage>
        <taxon>Bacteria</taxon>
        <taxon>Pseudomonadati</taxon>
        <taxon>Pseudomonadota</taxon>
        <taxon>Gammaproteobacteria</taxon>
        <taxon>Enterobacterales</taxon>
        <taxon>Pectobacteriaceae</taxon>
        <taxon>Brenneria</taxon>
    </lineage>
</organism>
<reference evidence="4 6" key="2">
    <citation type="submission" date="2018-11" db="EMBL/GenBank/DDBJ databases">
        <title>Genome sequences of Brenneria nigrifluens and Brenneria rubrifaciens.</title>
        <authorList>
            <person name="Poret-Peterson A.T."/>
            <person name="McClean A.E."/>
            <person name="Kluepfel D.A."/>
        </authorList>
    </citation>
    <scope>NUCLEOTIDE SEQUENCE [LARGE SCALE GENOMIC DNA]</scope>
    <source>
        <strain evidence="4 6">ATCC 13028</strain>
    </source>
</reference>
<reference evidence="3 5" key="1">
    <citation type="submission" date="2018-04" db="EMBL/GenBank/DDBJ databases">
        <title>Brenneria corticis sp.nov.</title>
        <authorList>
            <person name="Li Y."/>
        </authorList>
    </citation>
    <scope>NUCLEOTIDE SEQUENCE [LARGE SCALE GENOMIC DNA]</scope>
    <source>
        <strain evidence="3 5">LMG 2694</strain>
    </source>
</reference>
<dbReference type="AlphaFoldDB" id="A0A2U1UVI5"/>
<dbReference type="EMBL" id="CP034036">
    <property type="protein sequence ID" value="QCR03439.1"/>
    <property type="molecule type" value="Genomic_DNA"/>
</dbReference>
<dbReference type="EMBL" id="QDKK01000002">
    <property type="protein sequence ID" value="PWC25696.1"/>
    <property type="molecule type" value="Genomic_DNA"/>
</dbReference>
<evidence type="ECO:0000313" key="5">
    <source>
        <dbReference type="Proteomes" id="UP000295985"/>
    </source>
</evidence>